<sequence length="161" mass="18440">MNKKLLLLLFAVLIIGYIVYDSATLPKAGDLKGNFKEVAVYRNKNNTGPITRIYAVSVEEPIMEEMKKYGDLMPYTKYGTTTVYFFNTTKQVPLELSGTEPHFDKSFDVGCIAIYKKNQNGEVSFGPNRDKSNFIEAHLYSARFSKLHNYESEPQDRRCGW</sequence>
<organism evidence="1 2">
    <name type="scientific">Dyadobacter pollutisoli</name>
    <dbReference type="NCBI Taxonomy" id="2910158"/>
    <lineage>
        <taxon>Bacteria</taxon>
        <taxon>Pseudomonadati</taxon>
        <taxon>Bacteroidota</taxon>
        <taxon>Cytophagia</taxon>
        <taxon>Cytophagales</taxon>
        <taxon>Spirosomataceae</taxon>
        <taxon>Dyadobacter</taxon>
    </lineage>
</organism>
<dbReference type="AlphaFoldDB" id="A0A9E8N3Y5"/>
<accession>A0A9E8N3Y5</accession>
<dbReference type="RefSeq" id="WP_244822912.1">
    <property type="nucleotide sequence ID" value="NZ_CP112998.1"/>
</dbReference>
<dbReference type="KEGG" id="dpf:ON006_16020"/>
<evidence type="ECO:0000313" key="1">
    <source>
        <dbReference type="EMBL" id="WAC09260.1"/>
    </source>
</evidence>
<proteinExistence type="predicted"/>
<evidence type="ECO:0000313" key="2">
    <source>
        <dbReference type="Proteomes" id="UP001164653"/>
    </source>
</evidence>
<keyword evidence="2" id="KW-1185">Reference proteome</keyword>
<dbReference type="Proteomes" id="UP001164653">
    <property type="component" value="Chromosome"/>
</dbReference>
<gene>
    <name evidence="1" type="ORF">ON006_16020</name>
</gene>
<reference evidence="1" key="1">
    <citation type="submission" date="2022-11" db="EMBL/GenBank/DDBJ databases">
        <title>Dyadobacter pollutisoli sp. nov., isolated from plastic dumped soil.</title>
        <authorList>
            <person name="Kim J.M."/>
            <person name="Kim K.R."/>
            <person name="Lee J.K."/>
            <person name="Hao L."/>
            <person name="Jeon C.O."/>
        </authorList>
    </citation>
    <scope>NUCLEOTIDE SEQUENCE</scope>
    <source>
        <strain evidence="1">U1</strain>
    </source>
</reference>
<dbReference type="EMBL" id="CP112998">
    <property type="protein sequence ID" value="WAC09260.1"/>
    <property type="molecule type" value="Genomic_DNA"/>
</dbReference>
<name>A0A9E8N3Y5_9BACT</name>
<protein>
    <submittedName>
        <fullName evidence="1">Uncharacterized protein</fullName>
    </submittedName>
</protein>